<keyword evidence="15" id="KW-0297">G-protein coupled receptor</keyword>
<dbReference type="InterPro" id="IPR015590">
    <property type="entry name" value="Aldehyde_DH_dom"/>
</dbReference>
<feature type="compositionally biased region" description="Acidic residues" evidence="29">
    <location>
        <begin position="279"/>
        <end position="290"/>
    </location>
</feature>
<keyword evidence="8 30" id="KW-0812">Transmembrane</keyword>
<dbReference type="EMBL" id="AEYP01008429">
    <property type="status" value="NOT_ANNOTATED_CDS"/>
    <property type="molecule type" value="Genomic_DNA"/>
</dbReference>
<name>M3YXM9_MUSPF</name>
<keyword evidence="19 30" id="KW-0472">Membrane</keyword>
<dbReference type="PROSITE" id="PS00070">
    <property type="entry name" value="ALDEHYDE_DEHYDR_CYS"/>
    <property type="match status" value="1"/>
</dbReference>
<dbReference type="EMBL" id="AEYP01008428">
    <property type="status" value="NOT_ANNOTATED_CDS"/>
    <property type="molecule type" value="Genomic_DNA"/>
</dbReference>
<keyword evidence="9" id="KW-0732">Signal</keyword>
<dbReference type="SUPFAM" id="SSF64593">
    <property type="entry name" value="Intermediate filament protein, coiled coil region"/>
    <property type="match status" value="1"/>
</dbReference>
<feature type="transmembrane region" description="Helical" evidence="30">
    <location>
        <begin position="889"/>
        <end position="911"/>
    </location>
</feature>
<dbReference type="HOGENOM" id="CLU_004678_0_0_1"/>
<evidence type="ECO:0000256" key="16">
    <source>
        <dbReference type="ARBA" id="ARBA00023054"/>
    </source>
</evidence>
<dbReference type="InterPro" id="IPR016163">
    <property type="entry name" value="Ald_DH_C"/>
</dbReference>
<evidence type="ECO:0000256" key="17">
    <source>
        <dbReference type="ARBA" id="ARBA00023062"/>
    </source>
</evidence>
<evidence type="ECO:0000256" key="8">
    <source>
        <dbReference type="ARBA" id="ARBA00022692"/>
    </source>
</evidence>
<proteinExistence type="inferred from homology"/>
<keyword evidence="22" id="KW-0807">Transducer</keyword>
<dbReference type="GO" id="GO:0005759">
    <property type="term" value="C:mitochondrial matrix"/>
    <property type="evidence" value="ECO:0007669"/>
    <property type="project" value="UniProtKB-SubCell"/>
</dbReference>
<protein>
    <recommendedName>
        <fullName evidence="6">Delta-1-pyrroline-5-carboxylate dehydrogenase, mitochondrial</fullName>
        <ecNumber evidence="5">1.2.1.88</ecNumber>
    </recommendedName>
    <alternativeName>
        <fullName evidence="23">Aldehyde dehydrogenase family 4 member A1</fullName>
    </alternativeName>
    <alternativeName>
        <fullName evidence="24">L-glutamate gamma-semialdehyde dehydrogenase</fullName>
    </alternativeName>
</protein>
<dbReference type="Ensembl" id="ENSMPUT00000016333.1">
    <property type="protein sequence ID" value="ENSMPUP00000016089.1"/>
    <property type="gene ID" value="ENSMPUG00000016194.1"/>
</dbReference>
<dbReference type="InterPro" id="IPR029510">
    <property type="entry name" value="Ald_DH_CS_GLU"/>
</dbReference>
<organism evidence="32">
    <name type="scientific">Mustela putorius furo</name>
    <name type="common">European domestic ferret</name>
    <name type="synonym">Mustela furo</name>
    <dbReference type="NCBI Taxonomy" id="9669"/>
    <lineage>
        <taxon>Eukaryota</taxon>
        <taxon>Metazoa</taxon>
        <taxon>Chordata</taxon>
        <taxon>Craniata</taxon>
        <taxon>Vertebrata</taxon>
        <taxon>Euteleostomi</taxon>
        <taxon>Mammalia</taxon>
        <taxon>Eutheria</taxon>
        <taxon>Laurasiatheria</taxon>
        <taxon>Carnivora</taxon>
        <taxon>Caniformia</taxon>
        <taxon>Musteloidea</taxon>
        <taxon>Mustelidae</taxon>
        <taxon>Mustelinae</taxon>
        <taxon>Mustela</taxon>
    </lineage>
</organism>
<dbReference type="EC" id="1.2.1.88" evidence="5"/>
<evidence type="ECO:0000256" key="5">
    <source>
        <dbReference type="ARBA" id="ARBA00012884"/>
    </source>
</evidence>
<dbReference type="STRING" id="9669.ENSMPUP00000016089"/>
<dbReference type="Gene3D" id="3.40.50.2300">
    <property type="match status" value="2"/>
</dbReference>
<evidence type="ECO:0000256" key="4">
    <source>
        <dbReference type="ARBA" id="ARBA00009986"/>
    </source>
</evidence>
<evidence type="ECO:0000256" key="23">
    <source>
        <dbReference type="ARBA" id="ARBA00029864"/>
    </source>
</evidence>
<evidence type="ECO:0000256" key="19">
    <source>
        <dbReference type="ARBA" id="ARBA00023136"/>
    </source>
</evidence>
<keyword evidence="17" id="KW-0642">Proline metabolism</keyword>
<keyword evidence="10" id="KW-0403">Intermediate filament</keyword>
<dbReference type="InParanoid" id="M3YXM9"/>
<evidence type="ECO:0000256" key="22">
    <source>
        <dbReference type="ARBA" id="ARBA00023224"/>
    </source>
</evidence>
<evidence type="ECO:0000256" key="11">
    <source>
        <dbReference type="ARBA" id="ARBA00022946"/>
    </source>
</evidence>
<dbReference type="GO" id="GO:0003842">
    <property type="term" value="F:L-glutamate gamma-semialdehyde dehydrogenase activity"/>
    <property type="evidence" value="ECO:0007669"/>
    <property type="project" value="UniProtKB-EC"/>
</dbReference>
<feature type="domain" description="IF rod" evidence="31">
    <location>
        <begin position="1"/>
        <end position="262"/>
    </location>
</feature>
<accession>M3YXM9</accession>
<evidence type="ECO:0000256" key="6">
    <source>
        <dbReference type="ARBA" id="ARBA00014421"/>
    </source>
</evidence>
<dbReference type="GO" id="GO:0010133">
    <property type="term" value="P:L-proline catabolic process to L-glutamate"/>
    <property type="evidence" value="ECO:0007669"/>
    <property type="project" value="UniProtKB-UniPathway"/>
</dbReference>
<feature type="active site" evidence="26">
    <location>
        <position position="665"/>
    </location>
</feature>
<dbReference type="PROSITE" id="PS00687">
    <property type="entry name" value="ALDEHYDE_DEHYDR_GLU"/>
    <property type="match status" value="1"/>
</dbReference>
<dbReference type="PROSITE" id="PS51842">
    <property type="entry name" value="IF_ROD_2"/>
    <property type="match status" value="1"/>
</dbReference>
<dbReference type="InterPro" id="IPR016161">
    <property type="entry name" value="Ald_DH/histidinol_DH"/>
</dbReference>
<dbReference type="CDD" id="cd07123">
    <property type="entry name" value="ALDH_F4-17_P5CDH"/>
    <property type="match status" value="1"/>
</dbReference>
<keyword evidence="11" id="KW-0809">Transit peptide</keyword>
<evidence type="ECO:0000256" key="26">
    <source>
        <dbReference type="PROSITE-ProRule" id="PRU10007"/>
    </source>
</evidence>
<dbReference type="FunFam" id="3.40.50.2300:FF:000016">
    <property type="entry name" value="Taste 1 receptor member 2"/>
    <property type="match status" value="1"/>
</dbReference>
<keyword evidence="14" id="KW-0520">NAD</keyword>
<dbReference type="SUPFAM" id="SSF53720">
    <property type="entry name" value="ALDH-like"/>
    <property type="match status" value="1"/>
</dbReference>
<evidence type="ECO:0000256" key="25">
    <source>
        <dbReference type="ARBA" id="ARBA00048142"/>
    </source>
</evidence>
<dbReference type="InterPro" id="IPR005931">
    <property type="entry name" value="P5CDH/ALDH4A1"/>
</dbReference>
<dbReference type="FunFam" id="3.40.309.10:FF:000005">
    <property type="entry name" value="1-pyrroline-5-carboxylate dehydrogenase 1"/>
    <property type="match status" value="1"/>
</dbReference>
<feature type="transmembrane region" description="Helical" evidence="30">
    <location>
        <begin position="975"/>
        <end position="1001"/>
    </location>
</feature>
<comment type="pathway">
    <text evidence="3">Amino-acid degradation; L-proline degradation into L-glutamate; L-glutamate from L-proline: step 2/2.</text>
</comment>
<evidence type="ECO:0000256" key="28">
    <source>
        <dbReference type="SAM" id="Coils"/>
    </source>
</evidence>
<keyword evidence="20" id="KW-0675">Receptor</keyword>
<evidence type="ECO:0000313" key="32">
    <source>
        <dbReference type="Ensembl" id="ENSMPUP00000016089.1"/>
    </source>
</evidence>
<dbReference type="GeneTree" id="ENSGT00940000156136"/>
<evidence type="ECO:0000256" key="30">
    <source>
        <dbReference type="SAM" id="Phobius"/>
    </source>
</evidence>
<dbReference type="PANTHER" id="PTHR14516:SF3">
    <property type="entry name" value="DELTA-1-PYRROLINE-5-CARBOXYLATE DEHYDROGENASE, MITOCHONDRIAL"/>
    <property type="match status" value="1"/>
</dbReference>
<dbReference type="eggNOG" id="KOG2455">
    <property type="taxonomic scope" value="Eukaryota"/>
</dbReference>
<dbReference type="InterPro" id="IPR001828">
    <property type="entry name" value="ANF_lig-bd_rcpt"/>
</dbReference>
<evidence type="ECO:0000256" key="15">
    <source>
        <dbReference type="ARBA" id="ARBA00023040"/>
    </source>
</evidence>
<dbReference type="InterPro" id="IPR016160">
    <property type="entry name" value="Ald_DH_CS_CYS"/>
</dbReference>
<keyword evidence="13 27" id="KW-0560">Oxidoreductase</keyword>
<dbReference type="NCBIfam" id="TIGR01236">
    <property type="entry name" value="D1pyr5carbox1"/>
    <property type="match status" value="1"/>
</dbReference>
<evidence type="ECO:0000256" key="24">
    <source>
        <dbReference type="ARBA" id="ARBA00032259"/>
    </source>
</evidence>
<reference evidence="32" key="1">
    <citation type="submission" date="2024-06" db="UniProtKB">
        <authorList>
            <consortium name="Ensembl"/>
        </authorList>
    </citation>
    <scope>IDENTIFICATION</scope>
</reference>
<evidence type="ECO:0000256" key="14">
    <source>
        <dbReference type="ARBA" id="ARBA00023027"/>
    </source>
</evidence>
<dbReference type="Gene3D" id="3.40.605.10">
    <property type="entry name" value="Aldehyde Dehydrogenase, Chain A, domain 1"/>
    <property type="match status" value="2"/>
</dbReference>
<dbReference type="eggNOG" id="KOG1056">
    <property type="taxonomic scope" value="Eukaryota"/>
</dbReference>
<evidence type="ECO:0000256" key="10">
    <source>
        <dbReference type="ARBA" id="ARBA00022754"/>
    </source>
</evidence>
<dbReference type="Pfam" id="PF01094">
    <property type="entry name" value="ANF_receptor"/>
    <property type="match status" value="1"/>
</dbReference>
<evidence type="ECO:0000256" key="12">
    <source>
        <dbReference type="ARBA" id="ARBA00022989"/>
    </source>
</evidence>
<keyword evidence="18" id="KW-0496">Mitochondrion</keyword>
<feature type="coiled-coil region" evidence="28">
    <location>
        <begin position="8"/>
        <end position="49"/>
    </location>
</feature>
<dbReference type="Gene3D" id="3.40.309.10">
    <property type="entry name" value="Aldehyde Dehydrogenase, Chain A, domain 2"/>
    <property type="match status" value="1"/>
</dbReference>
<dbReference type="Gene3D" id="1.20.5.170">
    <property type="match status" value="1"/>
</dbReference>
<evidence type="ECO:0000256" key="29">
    <source>
        <dbReference type="SAM" id="MobiDB-lite"/>
    </source>
</evidence>
<evidence type="ECO:0000259" key="31">
    <source>
        <dbReference type="PROSITE" id="PS51842"/>
    </source>
</evidence>
<dbReference type="EMBL" id="AEYP01008427">
    <property type="status" value="NOT_ANNOTATED_CDS"/>
    <property type="molecule type" value="Genomic_DNA"/>
</dbReference>
<evidence type="ECO:0000256" key="27">
    <source>
        <dbReference type="RuleBase" id="RU003345"/>
    </source>
</evidence>
<feature type="region of interest" description="Disordered" evidence="29">
    <location>
        <begin position="256"/>
        <end position="295"/>
    </location>
</feature>
<evidence type="ECO:0000256" key="9">
    <source>
        <dbReference type="ARBA" id="ARBA00022729"/>
    </source>
</evidence>
<dbReference type="Pfam" id="PF00171">
    <property type="entry name" value="Aldedh"/>
    <property type="match status" value="1"/>
</dbReference>
<dbReference type="GO" id="GO:0005886">
    <property type="term" value="C:plasma membrane"/>
    <property type="evidence" value="ECO:0007669"/>
    <property type="project" value="UniProtKB-SubCell"/>
</dbReference>
<dbReference type="GO" id="GO:0005882">
    <property type="term" value="C:intermediate filament"/>
    <property type="evidence" value="ECO:0007669"/>
    <property type="project" value="UniProtKB-KW"/>
</dbReference>
<dbReference type="InterPro" id="IPR028082">
    <property type="entry name" value="Peripla_BP_I"/>
</dbReference>
<dbReference type="Pfam" id="PF00038">
    <property type="entry name" value="Filament"/>
    <property type="match status" value="1"/>
</dbReference>
<keyword evidence="7" id="KW-1003">Cell membrane</keyword>
<dbReference type="InterPro" id="IPR016162">
    <property type="entry name" value="Ald_DH_N"/>
</dbReference>
<feature type="compositionally biased region" description="Low complexity" evidence="29">
    <location>
        <begin position="263"/>
        <end position="275"/>
    </location>
</feature>
<dbReference type="OMA" id="HNITDIR"/>
<keyword evidence="16 28" id="KW-0175">Coiled coil</keyword>
<comment type="similarity">
    <text evidence="4 27">Belongs to the aldehyde dehydrogenase family.</text>
</comment>
<evidence type="ECO:0000256" key="7">
    <source>
        <dbReference type="ARBA" id="ARBA00022475"/>
    </source>
</evidence>
<comment type="catalytic activity">
    <reaction evidence="25">
        <text>L-glutamate 5-semialdehyde + NAD(+) + H2O = L-glutamate + NADH + 2 H(+)</text>
        <dbReference type="Rhea" id="RHEA:30235"/>
        <dbReference type="ChEBI" id="CHEBI:15377"/>
        <dbReference type="ChEBI" id="CHEBI:15378"/>
        <dbReference type="ChEBI" id="CHEBI:29985"/>
        <dbReference type="ChEBI" id="CHEBI:57540"/>
        <dbReference type="ChEBI" id="CHEBI:57945"/>
        <dbReference type="ChEBI" id="CHEBI:58066"/>
        <dbReference type="EC" id="1.2.1.88"/>
    </reaction>
</comment>
<feature type="region of interest" description="Disordered" evidence="29">
    <location>
        <begin position="108"/>
        <end position="127"/>
    </location>
</feature>
<evidence type="ECO:0000256" key="1">
    <source>
        <dbReference type="ARBA" id="ARBA00004305"/>
    </source>
</evidence>
<dbReference type="SUPFAM" id="SSF53822">
    <property type="entry name" value="Periplasmic binding protein-like I"/>
    <property type="match status" value="1"/>
</dbReference>
<dbReference type="UniPathway" id="UPA00261">
    <property type="reaction ID" value="UER00374"/>
</dbReference>
<dbReference type="InterPro" id="IPR039008">
    <property type="entry name" value="IF_rod_dom"/>
</dbReference>
<evidence type="ECO:0000256" key="13">
    <source>
        <dbReference type="ARBA" id="ARBA00023002"/>
    </source>
</evidence>
<evidence type="ECO:0000256" key="18">
    <source>
        <dbReference type="ARBA" id="ARBA00023128"/>
    </source>
</evidence>
<evidence type="ECO:0000256" key="21">
    <source>
        <dbReference type="ARBA" id="ARBA00023180"/>
    </source>
</evidence>
<comment type="subcellular location">
    <subcellularLocation>
        <location evidence="2">Cell membrane</location>
        <topology evidence="2">Multi-pass membrane protein</topology>
    </subcellularLocation>
    <subcellularLocation>
        <location evidence="1">Mitochondrion matrix</location>
    </subcellularLocation>
</comment>
<dbReference type="GO" id="GO:0004930">
    <property type="term" value="F:G protein-coupled receptor activity"/>
    <property type="evidence" value="ECO:0007669"/>
    <property type="project" value="UniProtKB-KW"/>
</dbReference>
<evidence type="ECO:0000256" key="2">
    <source>
        <dbReference type="ARBA" id="ARBA00004651"/>
    </source>
</evidence>
<evidence type="ECO:0000256" key="3">
    <source>
        <dbReference type="ARBA" id="ARBA00004786"/>
    </source>
</evidence>
<dbReference type="PANTHER" id="PTHR14516">
    <property type="entry name" value="1-PYRROLINE-5-CARBOXYLATE DEHYDROGENASE FAMILY MEMBER"/>
    <property type="match status" value="1"/>
</dbReference>
<keyword evidence="12 30" id="KW-1133">Transmembrane helix</keyword>
<evidence type="ECO:0000256" key="20">
    <source>
        <dbReference type="ARBA" id="ARBA00023170"/>
    </source>
</evidence>
<sequence>WEEELAKRMNLQTMVDTLQEAAQEAEAIQEEMNEKIERLKAELVVFKGLMSDPMTDLDTKIQEKAMKVDMDICRRIDITAKLCDVAQQRNSEDVSKIFQVVPKKKERKVASDDDISEQDGEVNRFSDDEVGSMNITDEMKRMFNQLRETFDFDDDCDSLTWEENEDTLLLWEDFTNCNPSIDLQGEQEENLGNLIHETESFFKTRDKEYQETIGQIELELATAKSDMNRHLHEYMEMCSMKRGLDVQMETCRRLIKGSADRNSPSPSSVASSDSGSTDEIQDEFEREADVEPMPLEKILTGNSEESSKSFNLRCVILIGQPALRRALLARPWREPGLWWKHTSSLPKVANEPVLAFTRGSPERDALQKALKDLKGRTEAIPCVVGDEEVWTSDVRYQVSPFNHGHKVAKFCYADKGVLNKAIGAALAARKEWDLKPVADRAQIFLKAADMLSGPRRAEVLAKTMVGQSPEVLPGPSCLSGGTGSEGNVGRFQASCCLFQVLPGKTVIQAEIDAAAELIDFFRFNAKFAMELEGQQPLSVPPSTNSVVYRGLEGFVAAISPFNFTAIGGNLAGAPALMGNVVLWKPSDTAMLASYAVYRILREAGLPPNIIQFVPADGPTFGDTVTSSEHLCGINFTGSVPTFKHLWKQVAQNLDRFRTFPRLAGECGGKNFHFVHRSADVDSVVSGTLRSAFEYGGQKCSACSRLYVPRSLWPQIKGRLLEEHGRIKVGDPAEDFGTFFSAVIDAKSFSRIKKWLEHARSSPSLSILAGGKCDDSVGYFVEPCIVESQDPQEPIMKEEIFGPVLTVYVYPDEEYKETLRLVDSTTSYGLTGAVFAKDKDVVQEATALLRNTAGNFYINDKSTGSVVGQQPFGGARASASPGSVSLFLCLFYSMGPWARAVCSLFILLWVLAAPAENSDFYLAGDYLLGGLFSLHANMKGIVHLNFLQVPQCKEILEPGGGGLLILVMMQMVKSMVMMVVVVMVVTVMVVVIGMTVILEIWYGMGTMMYEMKVLGYNLLQAMRFAVEEINNQSSLLPGVLLGYEMVDVCYISNNIQPVLYFLAREDYSLPIQEDYSHYVPRVVAVIGPDNSESTTIVAHFLSLFLLPQITYSAISDELRDKNRFPSLLRTVPGADHQVEAMVQLMLYFRWNWIILLVSSDDYGRYNGQLLNTRLATRDICIAFQETLPMPQPNQEVTPWERQRLEAIVDKIQQSSARIVVLFSPDLALHNFFREVLRQNFTGAVWIASESWAIDPVLHNLTELRNTGTFLGVTAQSVPIPGFSEFRMRPPQAGPPAPTRTSLGATCNQECDSCQDTTASFSTILTLSGERVAYSVYSAVYAVAHALHSLLRCTRTTCSKRVVYPWELLQEIWKVNFTLLGHKIFFDKQGDLLMSLEVIQWQWDLSQNPFLSIASYYPALRQLKMGHNVSWHTANNT</sequence>
<keyword evidence="21" id="KW-0325">Glycoprotein</keyword>